<feature type="binding site" evidence="8">
    <location>
        <position position="213"/>
    </location>
    <ligand>
        <name>allantoate</name>
        <dbReference type="ChEBI" id="CHEBI:17536"/>
    </ligand>
</feature>
<comment type="cofactor">
    <cofactor evidence="1">
        <name>Mn(2+)</name>
        <dbReference type="ChEBI" id="CHEBI:29035"/>
    </cofactor>
</comment>
<comment type="similarity">
    <text evidence="2">Belongs to the peptidase M20 family.</text>
</comment>
<evidence type="ECO:0000256" key="4">
    <source>
        <dbReference type="ARBA" id="ARBA00022723"/>
    </source>
</evidence>
<dbReference type="Proteomes" id="UP001165678">
    <property type="component" value="Unassembled WGS sequence"/>
</dbReference>
<gene>
    <name evidence="10" type="ORF">OQ287_04385</name>
</gene>
<accession>A0AA41ZM99</accession>
<feature type="binding site" evidence="8">
    <location>
        <position position="284"/>
    </location>
    <ligand>
        <name>allantoate</name>
        <dbReference type="ChEBI" id="CHEBI:17536"/>
    </ligand>
</feature>
<dbReference type="PANTHER" id="PTHR32494:SF19">
    <property type="entry name" value="ALLANTOATE DEIMINASE-RELATED"/>
    <property type="match status" value="1"/>
</dbReference>
<keyword evidence="6" id="KW-0464">Manganese</keyword>
<dbReference type="InterPro" id="IPR010158">
    <property type="entry name" value="Amidase_Cbmase"/>
</dbReference>
<dbReference type="GO" id="GO:0016813">
    <property type="term" value="F:hydrolase activity, acting on carbon-nitrogen (but not peptide) bonds, in linear amidines"/>
    <property type="evidence" value="ECO:0007669"/>
    <property type="project" value="InterPro"/>
</dbReference>
<name>A0AA41ZM99_9GAMM</name>
<comment type="caution">
    <text evidence="10">The sequence shown here is derived from an EMBL/GenBank/DDBJ whole genome shotgun (WGS) entry which is preliminary data.</text>
</comment>
<sequence length="412" mass="43668">MHDADQILAACDELARLSETDTGIMRRYLTPVHHDANARVAQWMHEAGMAVHQDAAGNQWGRYEGLEADAPALVIGSHLDTVPDAGRYDGILGVMLAIGVVQRLQRSGRRLPCAIEVVAFGDEEGTRFGTTLLGSRAVAGTWEPEWWALTDPTGICLEQAFEAAGLVPGRIDTARRESSQIVGYLEAHIEQGPVLEDRDLALGVVTAIAGARRARITLTGCAGHAGTTPFDLRRDALCGASEAVLAIEALARASGAVATVGEMNVTPGAVNVIPGDVSFSLDVRAQEDAVRDRTVAAIVESLERICTARELTMHWEDTHSASAVACADWLQDCVSRAVTQVQGDEALHLFSGAGHDAMAMASLTDVGMLFIRCGGGVSHHPDESVRADDVAMALDAFEIAVIRAARQAGLPA</sequence>
<comment type="cofactor">
    <cofactor evidence="7">
        <name>Zn(2+)</name>
        <dbReference type="ChEBI" id="CHEBI:29105"/>
    </cofactor>
    <text evidence="7">Binds 2 Zn(2+) ions per subunit.</text>
</comment>
<proteinExistence type="inferred from homology"/>
<keyword evidence="11" id="KW-1185">Reference proteome</keyword>
<dbReference type="CDD" id="cd03884">
    <property type="entry name" value="M20_bAS"/>
    <property type="match status" value="1"/>
</dbReference>
<dbReference type="NCBIfam" id="TIGR01879">
    <property type="entry name" value="hydantase"/>
    <property type="match status" value="1"/>
</dbReference>
<comment type="subunit">
    <text evidence="3">Homodimer.</text>
</comment>
<evidence type="ECO:0000256" key="5">
    <source>
        <dbReference type="ARBA" id="ARBA00022801"/>
    </source>
</evidence>
<evidence type="ECO:0000256" key="3">
    <source>
        <dbReference type="ARBA" id="ARBA00011738"/>
    </source>
</evidence>
<evidence type="ECO:0000313" key="10">
    <source>
        <dbReference type="EMBL" id="MCX2523470.1"/>
    </source>
</evidence>
<organism evidence="10 11">
    <name type="scientific">Larsenimonas rhizosphaerae</name>
    <dbReference type="NCBI Taxonomy" id="2944682"/>
    <lineage>
        <taxon>Bacteria</taxon>
        <taxon>Pseudomonadati</taxon>
        <taxon>Pseudomonadota</taxon>
        <taxon>Gammaproteobacteria</taxon>
        <taxon>Oceanospirillales</taxon>
        <taxon>Halomonadaceae</taxon>
        <taxon>Larsenimonas</taxon>
    </lineage>
</organism>
<feature type="binding site" evidence="7">
    <location>
        <position position="78"/>
    </location>
    <ligand>
        <name>Zn(2+)</name>
        <dbReference type="ChEBI" id="CHEBI:29105"/>
        <label>1</label>
    </ligand>
</feature>
<feature type="binding site" evidence="7">
    <location>
        <position position="379"/>
    </location>
    <ligand>
        <name>Zn(2+)</name>
        <dbReference type="ChEBI" id="CHEBI:29105"/>
        <label>2</label>
    </ligand>
</feature>
<dbReference type="AlphaFoldDB" id="A0AA41ZM99"/>
<dbReference type="PANTHER" id="PTHR32494">
    <property type="entry name" value="ALLANTOATE DEIMINASE-RELATED"/>
    <property type="match status" value="1"/>
</dbReference>
<evidence type="ECO:0000313" key="11">
    <source>
        <dbReference type="Proteomes" id="UP001165678"/>
    </source>
</evidence>
<dbReference type="NCBIfam" id="NF006775">
    <property type="entry name" value="PRK09290.2-5"/>
    <property type="match status" value="1"/>
</dbReference>
<dbReference type="Gene3D" id="3.40.630.10">
    <property type="entry name" value="Zn peptidases"/>
    <property type="match status" value="1"/>
</dbReference>
<evidence type="ECO:0000259" key="9">
    <source>
        <dbReference type="Pfam" id="PF07687"/>
    </source>
</evidence>
<feature type="domain" description="Peptidase M20 dimerisation" evidence="9">
    <location>
        <begin position="209"/>
        <end position="304"/>
    </location>
</feature>
<keyword evidence="7" id="KW-0862">Zinc</keyword>
<dbReference type="SUPFAM" id="SSF55031">
    <property type="entry name" value="Bacterial exopeptidase dimerisation domain"/>
    <property type="match status" value="1"/>
</dbReference>
<dbReference type="Pfam" id="PF07687">
    <property type="entry name" value="M20_dimer"/>
    <property type="match status" value="1"/>
</dbReference>
<evidence type="ECO:0000256" key="8">
    <source>
        <dbReference type="PIRSR" id="PIRSR001235-2"/>
    </source>
</evidence>
<evidence type="ECO:0000256" key="7">
    <source>
        <dbReference type="PIRSR" id="PIRSR001235-1"/>
    </source>
</evidence>
<keyword evidence="5" id="KW-0378">Hydrolase</keyword>
<dbReference type="InterPro" id="IPR011650">
    <property type="entry name" value="Peptidase_M20_dimer"/>
</dbReference>
<reference evidence="10" key="1">
    <citation type="submission" date="2022-11" db="EMBL/GenBank/DDBJ databases">
        <title>Larsenimonas rhizosphaerae sp. nov., isolated from a tidal mudflat.</title>
        <authorList>
            <person name="Lee S.D."/>
            <person name="Kim I.S."/>
        </authorList>
    </citation>
    <scope>NUCLEOTIDE SEQUENCE</scope>
    <source>
        <strain evidence="10">GH2-1</strain>
    </source>
</reference>
<evidence type="ECO:0000256" key="6">
    <source>
        <dbReference type="ARBA" id="ARBA00023211"/>
    </source>
</evidence>
<dbReference type="SUPFAM" id="SSF53187">
    <property type="entry name" value="Zn-dependent exopeptidases"/>
    <property type="match status" value="1"/>
</dbReference>
<feature type="binding site" evidence="7">
    <location>
        <position position="124"/>
    </location>
    <ligand>
        <name>Zn(2+)</name>
        <dbReference type="ChEBI" id="CHEBI:29105"/>
        <label>2</label>
    </ligand>
</feature>
<dbReference type="EMBL" id="JAPIVE010000001">
    <property type="protein sequence ID" value="MCX2523470.1"/>
    <property type="molecule type" value="Genomic_DNA"/>
</dbReference>
<dbReference type="RefSeq" id="WP_265895712.1">
    <property type="nucleotide sequence ID" value="NZ_JAPIVE010000001.1"/>
</dbReference>
<dbReference type="Pfam" id="PF01546">
    <property type="entry name" value="Peptidase_M20"/>
    <property type="match status" value="1"/>
</dbReference>
<keyword evidence="4 7" id="KW-0479">Metal-binding</keyword>
<dbReference type="GO" id="GO:0046872">
    <property type="term" value="F:metal ion binding"/>
    <property type="evidence" value="ECO:0007669"/>
    <property type="project" value="UniProtKB-KW"/>
</dbReference>
<protein>
    <submittedName>
        <fullName evidence="10">Allantoate amidohydrolase</fullName>
    </submittedName>
</protein>
<feature type="binding site" evidence="7">
    <location>
        <position position="89"/>
    </location>
    <ligand>
        <name>Zn(2+)</name>
        <dbReference type="ChEBI" id="CHEBI:29105"/>
        <label>2</label>
    </ligand>
</feature>
<dbReference type="InterPro" id="IPR002933">
    <property type="entry name" value="Peptidase_M20"/>
</dbReference>
<feature type="binding site" evidence="8">
    <location>
        <position position="271"/>
    </location>
    <ligand>
        <name>allantoate</name>
        <dbReference type="ChEBI" id="CHEBI:17536"/>
    </ligand>
</feature>
<dbReference type="Gene3D" id="3.30.70.360">
    <property type="match status" value="1"/>
</dbReference>
<evidence type="ECO:0000256" key="2">
    <source>
        <dbReference type="ARBA" id="ARBA00006153"/>
    </source>
</evidence>
<dbReference type="InterPro" id="IPR036264">
    <property type="entry name" value="Bact_exopeptidase_dim_dom"/>
</dbReference>
<evidence type="ECO:0000256" key="1">
    <source>
        <dbReference type="ARBA" id="ARBA00001936"/>
    </source>
</evidence>
<dbReference type="PIRSF" id="PIRSF001235">
    <property type="entry name" value="Amidase_carbamoylase"/>
    <property type="match status" value="1"/>
</dbReference>
<feature type="binding site" evidence="7">
    <location>
        <position position="188"/>
    </location>
    <ligand>
        <name>Zn(2+)</name>
        <dbReference type="ChEBI" id="CHEBI:29105"/>
        <label>1</label>
    </ligand>
</feature>
<feature type="binding site" evidence="7">
    <location>
        <position position="89"/>
    </location>
    <ligand>
        <name>Zn(2+)</name>
        <dbReference type="ChEBI" id="CHEBI:29105"/>
        <label>1</label>
    </ligand>
</feature>